<dbReference type="EMBL" id="JACIED010000001">
    <property type="protein sequence ID" value="MBB4006459.1"/>
    <property type="molecule type" value="Genomic_DNA"/>
</dbReference>
<dbReference type="GO" id="GO:0004808">
    <property type="term" value="F:tRNA (5-methylaminomethyl-2-thiouridylate)(34)-methyltransferase activity"/>
    <property type="evidence" value="ECO:0007669"/>
    <property type="project" value="InterPro"/>
</dbReference>
<dbReference type="Proteomes" id="UP000544107">
    <property type="component" value="Unassembled WGS sequence"/>
</dbReference>
<feature type="region of interest" description="Disordered" evidence="1">
    <location>
        <begin position="1"/>
        <end position="21"/>
    </location>
</feature>
<dbReference type="GO" id="GO:0016645">
    <property type="term" value="F:oxidoreductase activity, acting on the CH-NH group of donors"/>
    <property type="evidence" value="ECO:0007669"/>
    <property type="project" value="InterPro"/>
</dbReference>
<organism evidence="3 4">
    <name type="scientific">Allorhizobium taibaishanense</name>
    <dbReference type="NCBI Taxonomy" id="887144"/>
    <lineage>
        <taxon>Bacteria</taxon>
        <taxon>Pseudomonadati</taxon>
        <taxon>Pseudomonadota</taxon>
        <taxon>Alphaproteobacteria</taxon>
        <taxon>Hyphomicrobiales</taxon>
        <taxon>Rhizobiaceae</taxon>
        <taxon>Rhizobium/Agrobacterium group</taxon>
        <taxon>Allorhizobium</taxon>
    </lineage>
</organism>
<keyword evidence="3" id="KW-0489">Methyltransferase</keyword>
<dbReference type="Pfam" id="PF05430">
    <property type="entry name" value="Methyltransf_30"/>
    <property type="match status" value="1"/>
</dbReference>
<evidence type="ECO:0000256" key="1">
    <source>
        <dbReference type="SAM" id="MobiDB-lite"/>
    </source>
</evidence>
<evidence type="ECO:0000313" key="3">
    <source>
        <dbReference type="EMBL" id="MBB4006459.1"/>
    </source>
</evidence>
<reference evidence="3 4" key="1">
    <citation type="submission" date="2020-08" db="EMBL/GenBank/DDBJ databases">
        <title>Genomic Encyclopedia of Type Strains, Phase IV (KMG-IV): sequencing the most valuable type-strain genomes for metagenomic binning, comparative biology and taxonomic classification.</title>
        <authorList>
            <person name="Goeker M."/>
        </authorList>
    </citation>
    <scope>NUCLEOTIDE SEQUENCE [LARGE SCALE GENOMIC DNA]</scope>
    <source>
        <strain evidence="3 4">DSM 100021</strain>
    </source>
</reference>
<accession>A0A7W6HJN4</accession>
<evidence type="ECO:0000259" key="2">
    <source>
        <dbReference type="Pfam" id="PF05430"/>
    </source>
</evidence>
<dbReference type="InterPro" id="IPR008471">
    <property type="entry name" value="MnmC-like_methylTransf"/>
</dbReference>
<name>A0A7W6HJN4_9HYPH</name>
<keyword evidence="3" id="KW-0808">Transferase</keyword>
<dbReference type="GO" id="GO:0032259">
    <property type="term" value="P:methylation"/>
    <property type="evidence" value="ECO:0007669"/>
    <property type="project" value="UniProtKB-KW"/>
</dbReference>
<dbReference type="SUPFAM" id="SSF53335">
    <property type="entry name" value="S-adenosyl-L-methionine-dependent methyltransferases"/>
    <property type="match status" value="1"/>
</dbReference>
<dbReference type="NCBIfam" id="NF033855">
    <property type="entry name" value="tRNA_MNMC2"/>
    <property type="match status" value="1"/>
</dbReference>
<gene>
    <name evidence="3" type="ORF">GGQ71_000695</name>
</gene>
<dbReference type="PANTHER" id="PTHR39963">
    <property type="entry name" value="SLL0983 PROTEIN"/>
    <property type="match status" value="1"/>
</dbReference>
<dbReference type="Gene3D" id="3.40.50.150">
    <property type="entry name" value="Vaccinia Virus protein VP39"/>
    <property type="match status" value="1"/>
</dbReference>
<protein>
    <submittedName>
        <fullName evidence="3">tRNA U34 5-methylaminomethyl-2-thiouridine-forming methyltransferase MnmC</fullName>
    </submittedName>
</protein>
<dbReference type="InterPro" id="IPR029063">
    <property type="entry name" value="SAM-dependent_MTases_sf"/>
</dbReference>
<proteinExistence type="predicted"/>
<dbReference type="AlphaFoldDB" id="A0A7W6HJN4"/>
<feature type="domain" description="MnmC-like methyltransferase" evidence="2">
    <location>
        <begin position="136"/>
        <end position="255"/>
    </location>
</feature>
<dbReference type="InterPro" id="IPR047785">
    <property type="entry name" value="tRNA_MNMC2"/>
</dbReference>
<sequence>MTQSPFSTDPMPDDSGPQAEIRQEGPLTWQDGDMPYSTAFGDHFYCQTDGRLECGHVFLAGNHLPERWSERKAQAGSDAATFRIGELGFGTGLNAMETWRQWQETRPTDGHLTFVSFELYPMRGEDIDRALSRWPQIDRERQGLLSLWPETPQGRVELDLDAQTRLIVVCGDALTSLTDWAEPFDAWYLDGFAPARNSAMWSLELMTRLYELTAPGGRFATYAAAGFVRRNLKAAGFDIERRPGFAGKREMLCGARVEG</sequence>
<comment type="caution">
    <text evidence="3">The sequence shown here is derived from an EMBL/GenBank/DDBJ whole genome shotgun (WGS) entry which is preliminary data.</text>
</comment>
<dbReference type="PANTHER" id="PTHR39963:SF1">
    <property type="entry name" value="MNMC-LIKE METHYLTRANSFERASE DOMAIN-CONTAINING PROTEIN"/>
    <property type="match status" value="1"/>
</dbReference>
<evidence type="ECO:0000313" key="4">
    <source>
        <dbReference type="Proteomes" id="UP000544107"/>
    </source>
</evidence>